<evidence type="ECO:0000256" key="12">
    <source>
        <dbReference type="PROSITE-ProRule" id="PRU00089"/>
    </source>
</evidence>
<dbReference type="AlphaFoldDB" id="A0A1L3GTL3"/>
<dbReference type="PRINTS" id="PR00053">
    <property type="entry name" value="FORKHEAD"/>
</dbReference>
<dbReference type="GO" id="GO:0005737">
    <property type="term" value="C:cytoplasm"/>
    <property type="evidence" value="ECO:0007669"/>
    <property type="project" value="UniProtKB-SubCell"/>
</dbReference>
<keyword evidence="6" id="KW-0341">Growth regulation</keyword>
<dbReference type="PANTHER" id="PTHR45767">
    <property type="entry name" value="FORKHEAD BOX PROTEIN O"/>
    <property type="match status" value="1"/>
</dbReference>
<evidence type="ECO:0000256" key="6">
    <source>
        <dbReference type="ARBA" id="ARBA00022604"/>
    </source>
</evidence>
<keyword evidence="7" id="KW-0805">Transcription regulation</keyword>
<evidence type="ECO:0000256" key="1">
    <source>
        <dbReference type="ARBA" id="ARBA00004123"/>
    </source>
</evidence>
<dbReference type="GO" id="GO:0000978">
    <property type="term" value="F:RNA polymerase II cis-regulatory region sequence-specific DNA binding"/>
    <property type="evidence" value="ECO:0007669"/>
    <property type="project" value="TreeGrafter"/>
</dbReference>
<keyword evidence="4" id="KW-0963">Cytoplasm</keyword>
<feature type="domain" description="Fork-head" evidence="14">
    <location>
        <begin position="68"/>
        <end position="174"/>
    </location>
</feature>
<dbReference type="CDD" id="cd20032">
    <property type="entry name" value="FH_FOXO"/>
    <property type="match status" value="1"/>
</dbReference>
<dbReference type="InterPro" id="IPR001766">
    <property type="entry name" value="Fork_head_dom"/>
</dbReference>
<evidence type="ECO:0000256" key="8">
    <source>
        <dbReference type="ARBA" id="ARBA00023125"/>
    </source>
</evidence>
<feature type="compositionally biased region" description="Polar residues" evidence="13">
    <location>
        <begin position="444"/>
        <end position="454"/>
    </location>
</feature>
<protein>
    <recommendedName>
        <fullName evidence="11">Forkhead box protein O</fullName>
    </recommendedName>
</protein>
<feature type="region of interest" description="Disordered" evidence="13">
    <location>
        <begin position="644"/>
        <end position="666"/>
    </location>
</feature>
<feature type="region of interest" description="Disordered" evidence="13">
    <location>
        <begin position="412"/>
        <end position="493"/>
    </location>
</feature>
<evidence type="ECO:0000256" key="5">
    <source>
        <dbReference type="ARBA" id="ARBA00022553"/>
    </source>
</evidence>
<dbReference type="InterPro" id="IPR036390">
    <property type="entry name" value="WH_DNA-bd_sf"/>
</dbReference>
<reference evidence="15" key="1">
    <citation type="submission" date="2015-11" db="EMBL/GenBank/DDBJ databases">
        <title>A novel and multifunctional molluscan FoxO gene identified in Crassostrea hongkongensis.</title>
        <authorList>
            <person name="Wang F."/>
            <person name="Xiang Z."/>
            <person name="Yu Z."/>
        </authorList>
    </citation>
    <scope>NUCLEOTIDE SEQUENCE</scope>
</reference>
<keyword evidence="5" id="KW-0597">Phosphoprotein</keyword>
<evidence type="ECO:0000256" key="11">
    <source>
        <dbReference type="ARBA" id="ARBA00039893"/>
    </source>
</evidence>
<gene>
    <name evidence="15" type="primary">FoxO</name>
</gene>
<keyword evidence="10 12" id="KW-0539">Nucleus</keyword>
<feature type="compositionally biased region" description="Polar residues" evidence="13">
    <location>
        <begin position="330"/>
        <end position="352"/>
    </location>
</feature>
<feature type="compositionally biased region" description="Polar residues" evidence="13">
    <location>
        <begin position="38"/>
        <end position="48"/>
    </location>
</feature>
<evidence type="ECO:0000256" key="13">
    <source>
        <dbReference type="SAM" id="MobiDB-lite"/>
    </source>
</evidence>
<feature type="compositionally biased region" description="Low complexity" evidence="13">
    <location>
        <begin position="415"/>
        <end position="443"/>
    </location>
</feature>
<dbReference type="GO" id="GO:0005634">
    <property type="term" value="C:nucleus"/>
    <property type="evidence" value="ECO:0007669"/>
    <property type="project" value="UniProtKB-SubCell"/>
</dbReference>
<feature type="compositionally biased region" description="Low complexity" evidence="13">
    <location>
        <begin position="483"/>
        <end position="493"/>
    </location>
</feature>
<dbReference type="Pfam" id="PF00250">
    <property type="entry name" value="Forkhead"/>
    <property type="match status" value="1"/>
</dbReference>
<dbReference type="InterPro" id="IPR036388">
    <property type="entry name" value="WH-like_DNA-bd_sf"/>
</dbReference>
<organism evidence="15">
    <name type="scientific">Magallana hongkongensis</name>
    <name type="common">Hong Kong oyster</name>
    <name type="synonym">Crassostrea hongkongensis</name>
    <dbReference type="NCBI Taxonomy" id="2653900"/>
    <lineage>
        <taxon>Eukaryota</taxon>
        <taxon>Metazoa</taxon>
        <taxon>Spiralia</taxon>
        <taxon>Lophotrochozoa</taxon>
        <taxon>Mollusca</taxon>
        <taxon>Bivalvia</taxon>
        <taxon>Autobranchia</taxon>
        <taxon>Pteriomorphia</taxon>
        <taxon>Ostreida</taxon>
        <taxon>Ostreoidea</taxon>
        <taxon>Ostreidae</taxon>
        <taxon>Magallana</taxon>
    </lineage>
</organism>
<proteinExistence type="evidence at transcript level"/>
<feature type="region of interest" description="Disordered" evidence="13">
    <location>
        <begin position="520"/>
        <end position="548"/>
    </location>
</feature>
<keyword evidence="9" id="KW-0804">Transcription</keyword>
<evidence type="ECO:0000259" key="14">
    <source>
        <dbReference type="PROSITE" id="PS50039"/>
    </source>
</evidence>
<dbReference type="SUPFAM" id="SSF46785">
    <property type="entry name" value="Winged helix' DNA-binding domain"/>
    <property type="match status" value="1"/>
</dbReference>
<evidence type="ECO:0000256" key="4">
    <source>
        <dbReference type="ARBA" id="ARBA00022490"/>
    </source>
</evidence>
<dbReference type="Gene3D" id="1.10.10.10">
    <property type="entry name" value="Winged helix-like DNA-binding domain superfamily/Winged helix DNA-binding domain"/>
    <property type="match status" value="1"/>
</dbReference>
<dbReference type="PROSITE" id="PS50039">
    <property type="entry name" value="FORK_HEAD_3"/>
    <property type="match status" value="1"/>
</dbReference>
<dbReference type="EMBL" id="KU052832">
    <property type="protein sequence ID" value="APG29285.1"/>
    <property type="molecule type" value="mRNA"/>
</dbReference>
<feature type="region of interest" description="Disordered" evidence="13">
    <location>
        <begin position="330"/>
        <end position="377"/>
    </location>
</feature>
<evidence type="ECO:0000256" key="10">
    <source>
        <dbReference type="ARBA" id="ARBA00023242"/>
    </source>
</evidence>
<feature type="compositionally biased region" description="Polar residues" evidence="13">
    <location>
        <begin position="656"/>
        <end position="666"/>
    </location>
</feature>
<evidence type="ECO:0000256" key="9">
    <source>
        <dbReference type="ARBA" id="ARBA00023163"/>
    </source>
</evidence>
<feature type="DNA-binding region" description="Fork-head" evidence="12">
    <location>
        <begin position="68"/>
        <end position="174"/>
    </location>
</feature>
<keyword evidence="3" id="KW-0217">Developmental protein</keyword>
<feature type="region of interest" description="Disordered" evidence="13">
    <location>
        <begin position="37"/>
        <end position="57"/>
    </location>
</feature>
<sequence>MDVRQAIEIDPDFEPQQRVRCNTWPCRPREDVVEAQCSPVSDESTADNQVKPENLGLNKKTSSRRNAWGNLSYADLITKAIQSSPEQRLTLSQIYDWMVQNVPYFKDKGDSTSSAGWKNSIRHNLSLHSRFMRIQNEGTGKSSWWVINPDAKPGKTPRRRVNSMETKNYEKRRGRVKKKVEAMRAALENSSPSSTTEDYLDSPLSFQLSPDFRPRASSNASSCGRLSPIPASIEPDLHDNQVPRMSPIHWGQELDTSGSYSDVPYDPIISSLVDGMKLDGSNMGIPEEMGLRMDPSEIEMIAEGGMVQSLLNNSQGNINESVTQQMMSHNGNISMPQYNDQSANFSDSNQYGGNLPAPPPYQDSMRRSPQQPGNLEQLLGGFTDLQNMRLYNSPQSAQHSPMYSQQEALLMQHTSGGSPSGSSLSINTQMPSPSRSPQQQVSPNFNNRMMNYSPQQQQQQQQQQQHSPQPNMKPMSPQPMMNRSPSGSSQPSLLQRCLEQNPESHLRQSPSDSLLRQALTQKTSPQYPKQTSNTNQVPFTTSSSQNSGFTNLCPVPRHVISLTNGLNNNLVSTQQNVRNTMTSLQQALAGSPNLISTQSVLSTQPVISENNSNSSLNEMSPDLFESESDMHKVLQQELNLEGSLDFDFDPAGSGPTGSMDSNSMVR</sequence>
<evidence type="ECO:0000256" key="3">
    <source>
        <dbReference type="ARBA" id="ARBA00022473"/>
    </source>
</evidence>
<evidence type="ECO:0000256" key="7">
    <source>
        <dbReference type="ARBA" id="ARBA00023015"/>
    </source>
</evidence>
<evidence type="ECO:0000313" key="15">
    <source>
        <dbReference type="EMBL" id="APG29285.1"/>
    </source>
</evidence>
<dbReference type="InterPro" id="IPR030456">
    <property type="entry name" value="TF_fork_head_CS_2"/>
</dbReference>
<keyword evidence="8 12" id="KW-0238">DNA-binding</keyword>
<feature type="compositionally biased region" description="Low complexity" evidence="13">
    <location>
        <begin position="455"/>
        <end position="465"/>
    </location>
</feature>
<dbReference type="PROSITE" id="PS00658">
    <property type="entry name" value="FORK_HEAD_2"/>
    <property type="match status" value="1"/>
</dbReference>
<dbReference type="GO" id="GO:0000981">
    <property type="term" value="F:DNA-binding transcription factor activity, RNA polymerase II-specific"/>
    <property type="evidence" value="ECO:0007669"/>
    <property type="project" value="TreeGrafter"/>
</dbReference>
<name>A0A1L3GTL3_MAGHO</name>
<evidence type="ECO:0000256" key="2">
    <source>
        <dbReference type="ARBA" id="ARBA00004496"/>
    </source>
</evidence>
<comment type="subcellular location">
    <subcellularLocation>
        <location evidence="2">Cytoplasm</location>
    </subcellularLocation>
    <subcellularLocation>
        <location evidence="1 12">Nucleus</location>
    </subcellularLocation>
</comment>
<dbReference type="SMART" id="SM00339">
    <property type="entry name" value="FH"/>
    <property type="match status" value="1"/>
</dbReference>
<dbReference type="PANTHER" id="PTHR45767:SF2">
    <property type="entry name" value="FORKHEAD BOX PROTEIN O"/>
    <property type="match status" value="1"/>
</dbReference>
<accession>A0A1L3GTL3</accession>
<dbReference type="FunFam" id="1.10.10.10:FF:000032">
    <property type="entry name" value="Forkhead box protein O4"/>
    <property type="match status" value="1"/>
</dbReference>